<organism evidence="8 9">
    <name type="scientific">Sphaerisporangium siamense</name>
    <dbReference type="NCBI Taxonomy" id="795645"/>
    <lineage>
        <taxon>Bacteria</taxon>
        <taxon>Bacillati</taxon>
        <taxon>Actinomycetota</taxon>
        <taxon>Actinomycetes</taxon>
        <taxon>Streptosporangiales</taxon>
        <taxon>Streptosporangiaceae</taxon>
        <taxon>Sphaerisporangium</taxon>
    </lineage>
</organism>
<dbReference type="Proteomes" id="UP000542210">
    <property type="component" value="Unassembled WGS sequence"/>
</dbReference>
<dbReference type="GO" id="GO:0016798">
    <property type="term" value="F:hydrolase activity, acting on glycosyl bonds"/>
    <property type="evidence" value="ECO:0007669"/>
    <property type="project" value="UniProtKB-KW"/>
</dbReference>
<evidence type="ECO:0000313" key="8">
    <source>
        <dbReference type="EMBL" id="MBB4703147.1"/>
    </source>
</evidence>
<dbReference type="Gene3D" id="2.60.40.10">
    <property type="entry name" value="Immunoglobulins"/>
    <property type="match status" value="1"/>
</dbReference>
<evidence type="ECO:0000256" key="4">
    <source>
        <dbReference type="ARBA" id="ARBA00023326"/>
    </source>
</evidence>
<gene>
    <name evidence="8" type="ORF">BJ982_004691</name>
</gene>
<dbReference type="SMART" id="SM00560">
    <property type="entry name" value="LamGL"/>
    <property type="match status" value="1"/>
</dbReference>
<dbReference type="SUPFAM" id="SSF49899">
    <property type="entry name" value="Concanavalin A-like lectins/glucanases"/>
    <property type="match status" value="1"/>
</dbReference>
<keyword evidence="3" id="KW-0378">Hydrolase</keyword>
<dbReference type="PROSITE" id="PS50853">
    <property type="entry name" value="FN3"/>
    <property type="match status" value="1"/>
</dbReference>
<dbReference type="InterPro" id="IPR013320">
    <property type="entry name" value="ConA-like_dom_sf"/>
</dbReference>
<keyword evidence="4" id="KW-0119">Carbohydrate metabolism</keyword>
<dbReference type="SUPFAM" id="SSF49265">
    <property type="entry name" value="Fibronectin type III"/>
    <property type="match status" value="1"/>
</dbReference>
<reference evidence="8 9" key="1">
    <citation type="submission" date="2020-08" db="EMBL/GenBank/DDBJ databases">
        <title>Sequencing the genomes of 1000 actinobacteria strains.</title>
        <authorList>
            <person name="Klenk H.-P."/>
        </authorList>
    </citation>
    <scope>NUCLEOTIDE SEQUENCE [LARGE SCALE GENOMIC DNA]</scope>
    <source>
        <strain evidence="8 9">DSM 45784</strain>
    </source>
</reference>
<dbReference type="Pfam" id="PF13385">
    <property type="entry name" value="Laminin_G_3"/>
    <property type="match status" value="1"/>
</dbReference>
<evidence type="ECO:0000256" key="6">
    <source>
        <dbReference type="SAM" id="SignalP"/>
    </source>
</evidence>
<feature type="chain" id="PRO_5031539729" description="Fibronectin type-III domain-containing protein" evidence="6">
    <location>
        <begin position="30"/>
        <end position="1544"/>
    </location>
</feature>
<evidence type="ECO:0000256" key="3">
    <source>
        <dbReference type="ARBA" id="ARBA00023295"/>
    </source>
</evidence>
<dbReference type="CDD" id="cd00063">
    <property type="entry name" value="FN3"/>
    <property type="match status" value="1"/>
</dbReference>
<evidence type="ECO:0000256" key="5">
    <source>
        <dbReference type="SAM" id="MobiDB-lite"/>
    </source>
</evidence>
<feature type="compositionally biased region" description="Polar residues" evidence="5">
    <location>
        <begin position="395"/>
        <end position="404"/>
    </location>
</feature>
<feature type="region of interest" description="Disordered" evidence="5">
    <location>
        <begin position="1166"/>
        <end position="1186"/>
    </location>
</feature>
<dbReference type="InterPro" id="IPR003961">
    <property type="entry name" value="FN3_dom"/>
</dbReference>
<dbReference type="Gene3D" id="2.60.120.200">
    <property type="match status" value="1"/>
</dbReference>
<dbReference type="GO" id="GO:0000272">
    <property type="term" value="P:polysaccharide catabolic process"/>
    <property type="evidence" value="ECO:0007669"/>
    <property type="project" value="UniProtKB-KW"/>
</dbReference>
<dbReference type="NCBIfam" id="NF033679">
    <property type="entry name" value="DNRLRE_dom"/>
    <property type="match status" value="1"/>
</dbReference>
<keyword evidence="9" id="KW-1185">Reference proteome</keyword>
<name>A0A7W7GB69_9ACTN</name>
<proteinExistence type="predicted"/>
<feature type="domain" description="Fibronectin type-III" evidence="7">
    <location>
        <begin position="1080"/>
        <end position="1177"/>
    </location>
</feature>
<feature type="signal peptide" evidence="6">
    <location>
        <begin position="1"/>
        <end position="29"/>
    </location>
</feature>
<protein>
    <recommendedName>
        <fullName evidence="7">Fibronectin type-III domain-containing protein</fullName>
    </recommendedName>
</protein>
<dbReference type="InterPro" id="IPR036116">
    <property type="entry name" value="FN3_sf"/>
</dbReference>
<accession>A0A7W7GB69</accession>
<evidence type="ECO:0000256" key="2">
    <source>
        <dbReference type="ARBA" id="ARBA00023157"/>
    </source>
</evidence>
<evidence type="ECO:0000313" key="9">
    <source>
        <dbReference type="Proteomes" id="UP000542210"/>
    </source>
</evidence>
<feature type="region of interest" description="Disordered" evidence="5">
    <location>
        <begin position="30"/>
        <end position="53"/>
    </location>
</feature>
<evidence type="ECO:0000256" key="1">
    <source>
        <dbReference type="ARBA" id="ARBA00022729"/>
    </source>
</evidence>
<keyword evidence="2" id="KW-1015">Disulfide bond</keyword>
<dbReference type="InterPro" id="IPR006558">
    <property type="entry name" value="LamG-like"/>
</dbReference>
<evidence type="ECO:0000259" key="7">
    <source>
        <dbReference type="PROSITE" id="PS50853"/>
    </source>
</evidence>
<keyword evidence="3" id="KW-0326">Glycosidase</keyword>
<dbReference type="InterPro" id="IPR013783">
    <property type="entry name" value="Ig-like_fold"/>
</dbReference>
<dbReference type="EMBL" id="JACHND010000001">
    <property type="protein sequence ID" value="MBB4703147.1"/>
    <property type="molecule type" value="Genomic_DNA"/>
</dbReference>
<sequence>MRPGTRRVALATALLLAGSLLTIPFTAQAEDRGAEPPAADPRASVVTLPRPDDPDAALRAAIARARDRNQAVEVTKEFTETSRTWAFPDGHLTTQSYTAPVQAERPGGGWAWLDATLVEKDGRLQPKMAKGEVRLSLGGDGPFATMALGTGRTFSLSWPTSLPRPRVEGNTATYVDAAGPAADLVVTALPTGFRHDVVLRRRPAGPVEIRVPVTATGADLKVTKSGGLSLATPEGRRLASAPAPLMWDADTAGRPGRQARVRARVEARRGGSELVLTPDPAWLADPATRYPVTVDPTTTLGVTQEVAVQSPNGQLGIAAQVGRHQLCSGCGGPNPVREDRLIRSLMAFDTTPIAGRQVVKATMQLTLRQAVAACTEFQGIIARRVTKAWKADDTSWGNQPSSTLEGRGSVNPCSLPGAAGSVWSWDLTEMTGQWARGLPNQGVILQLGAESPVPANLSEMFVFWPALVGTGPKPKLSVDWVLPPEIPVVTAESIDSVNGTDAIARSTNVKVHYTSRVPEATPLDYTVTVNDSTMRPPAAQLPGGEAAYYKLDESTGATAADSSGNRNNATLRGSYSRALGQLGQALQLSGAGYATAGKALLRTDRSYTVGAWVRLDDSTVDQTVFTQLGTYQPGLKLSYTASPDVPEFDQRWAFEVAQQDHPERYYPMPVWSTALAKTKQWTHVVVQYDAEAHKLRLFVDGVLAGDRDYTVTWNAGGAFEFGRGADGSLRGAIDDLHVYQRALTGEEIRALVGVPGTTTHNAVPSGQVLDKVFTLDNPASFKFVVKACRSGVTPPSCNESPAYRITSDAPMPPKDTETGMAEPTRPVLSGMVARPSDGRLTAKFFLYDSAGRPVGASPIGEVAAYSGQRASLNLPEGAVQPGSAYSWQMQACVEEVCTSKTAPVTFATPGTRPPDPEDPGRNLTLGKDSFVVKTARTDPTACDGAPCPVEDATTIRIGGTGAGKTAAVVAFKYGDLPEGVIVTVADLQLGTPVCGGGACPGDAVVTAVPLDKPVTSDTKASELAASAIPGKSYPLPIGSPRADIAEDAYSWLMLTTTHDDVITFGEAGQTQPSLALTYLPPRPPSEILNLSLQSGDGGAIASWGIPESNGGMALLDGYDVEVAAGDSVVKTLDVKDPVATIPGLTNGTDYTVRVRARTRLGSGNWVSAQVTPRPLPPVTPPSGSRGPCDTGQFKGAVEDWYKAQDAVLEGRAASVWDAPGSAPDGPLAARLSVFNESLVSERQAMAGSGLARTDSKVNVSDLIVQEAPGGMVRVTAGVERTWNLTRKDTALASGAAAGPLDSERFYTITIIMFHRCGPATYQDVLVEVEKDPTDFDGPPPSGGNIPKQLPGDGYGCNKDTKYCSILLEKSRALMKGMILHVQTVLTWRGTGLPQAATEVTGRHEGRIWVEQPLCVSRGRTKECKVIRDRLKMKLEVGTTVSWYGFSSPTVSWPPGATLTSEDRTASKITWSVDRGVRSFDYQPLSFSMECKWAHCNGGFTSIQQTMAATVQVVDLCGSRDGDLRCEHGYAVQGSSMWRPAFTLI</sequence>
<dbReference type="Pfam" id="PF00041">
    <property type="entry name" value="fn3"/>
    <property type="match status" value="1"/>
</dbReference>
<keyword evidence="1 6" id="KW-0732">Signal</keyword>
<dbReference type="SMART" id="SM00060">
    <property type="entry name" value="FN3"/>
    <property type="match status" value="1"/>
</dbReference>
<comment type="caution">
    <text evidence="8">The sequence shown here is derived from an EMBL/GenBank/DDBJ whole genome shotgun (WGS) entry which is preliminary data.</text>
</comment>
<dbReference type="RefSeq" id="WP_184883396.1">
    <property type="nucleotide sequence ID" value="NZ_BOOV01000045.1"/>
</dbReference>
<feature type="region of interest" description="Disordered" evidence="5">
    <location>
        <begin position="799"/>
        <end position="823"/>
    </location>
</feature>
<keyword evidence="4" id="KW-0624">Polysaccharide degradation</keyword>
<feature type="region of interest" description="Disordered" evidence="5">
    <location>
        <begin position="391"/>
        <end position="410"/>
    </location>
</feature>